<gene>
    <name evidence="2" type="ORF">CDV31_014124</name>
</gene>
<dbReference type="PANTHER" id="PTHR24096">
    <property type="entry name" value="LONG-CHAIN-FATTY-ACID--COA LIGASE"/>
    <property type="match status" value="1"/>
</dbReference>
<name>A0A428SYI7_9HYPO</name>
<evidence type="ECO:0000313" key="3">
    <source>
        <dbReference type="Proteomes" id="UP000288429"/>
    </source>
</evidence>
<protein>
    <recommendedName>
        <fullName evidence="1">AMP-dependent synthetase/ligase domain-containing protein</fullName>
    </recommendedName>
</protein>
<dbReference type="PANTHER" id="PTHR24096:SF422">
    <property type="entry name" value="BCDNA.GH02901"/>
    <property type="match status" value="1"/>
</dbReference>
<keyword evidence="3" id="KW-1185">Reference proteome</keyword>
<reference evidence="2 3" key="1">
    <citation type="submission" date="2017-06" db="EMBL/GenBank/DDBJ databases">
        <title>Cmopartive genomic analysis of Ambrosia Fusariam Clade fungi.</title>
        <authorList>
            <person name="Stajich J.E."/>
            <person name="Carrillo J."/>
            <person name="Kijimoto T."/>
            <person name="Eskalen A."/>
            <person name="O'Donnell K."/>
            <person name="Kasson M."/>
        </authorList>
    </citation>
    <scope>NUCLEOTIDE SEQUENCE [LARGE SCALE GENOMIC DNA]</scope>
    <source>
        <strain evidence="2 3">NRRL 20438</strain>
    </source>
</reference>
<dbReference type="AlphaFoldDB" id="A0A428SYI7"/>
<sequence length="344" mass="37746">MPFKPPQWAPALPEILDNVSIPDITLDEFYGRQALKRSRPPFICALSGQTSSAAEVKETIDHLVKNIAAELGWQPNVGGSLSKVVCVFGFNTVDYLPLIWAVHCIGGVVTLTNARFSAADLASQLKDSGARSIFTCLPLLNKAVEAAAVVGILNECIFALDVLGQSSLPKKALDKSHVLKSTTVLAQRGANLPTLELLEWSKGEAKRQVVFLCYSSGTSGLPKWVIISRHNVITSVMQVYVFEHPAGEKHRKRPVMITHCAAWRGDSVVVQPKFDLKQCLKAIQNHQINTLFLVPPIIIMMLKNPNTLRQFDLSSVKAVFTGAAPLAQETVVQLTTLYPTWPMR</sequence>
<feature type="domain" description="AMP-dependent synthetase/ligase" evidence="1">
    <location>
        <begin position="82"/>
        <end position="337"/>
    </location>
</feature>
<dbReference type="Gene3D" id="3.40.50.980">
    <property type="match status" value="2"/>
</dbReference>
<dbReference type="Proteomes" id="UP000288429">
    <property type="component" value="Unassembled WGS sequence"/>
</dbReference>
<dbReference type="InterPro" id="IPR000873">
    <property type="entry name" value="AMP-dep_synth/lig_dom"/>
</dbReference>
<evidence type="ECO:0000313" key="2">
    <source>
        <dbReference type="EMBL" id="RSL94867.1"/>
    </source>
</evidence>
<dbReference type="PROSITE" id="PS00455">
    <property type="entry name" value="AMP_BINDING"/>
    <property type="match status" value="1"/>
</dbReference>
<evidence type="ECO:0000259" key="1">
    <source>
        <dbReference type="Pfam" id="PF00501"/>
    </source>
</evidence>
<dbReference type="InterPro" id="IPR020845">
    <property type="entry name" value="AMP-binding_CS"/>
</dbReference>
<dbReference type="GO" id="GO:0016405">
    <property type="term" value="F:CoA-ligase activity"/>
    <property type="evidence" value="ECO:0007669"/>
    <property type="project" value="TreeGrafter"/>
</dbReference>
<dbReference type="SUPFAM" id="SSF56801">
    <property type="entry name" value="Acetyl-CoA synthetase-like"/>
    <property type="match status" value="1"/>
</dbReference>
<dbReference type="Pfam" id="PF00501">
    <property type="entry name" value="AMP-binding"/>
    <property type="match status" value="1"/>
</dbReference>
<dbReference type="EMBL" id="NIZV01000310">
    <property type="protein sequence ID" value="RSL94867.1"/>
    <property type="molecule type" value="Genomic_DNA"/>
</dbReference>
<organism evidence="2 3">
    <name type="scientific">Fusarium ambrosium</name>
    <dbReference type="NCBI Taxonomy" id="131363"/>
    <lineage>
        <taxon>Eukaryota</taxon>
        <taxon>Fungi</taxon>
        <taxon>Dikarya</taxon>
        <taxon>Ascomycota</taxon>
        <taxon>Pezizomycotina</taxon>
        <taxon>Sordariomycetes</taxon>
        <taxon>Hypocreomycetidae</taxon>
        <taxon>Hypocreales</taxon>
        <taxon>Nectriaceae</taxon>
        <taxon>Fusarium</taxon>
        <taxon>Fusarium solani species complex</taxon>
    </lineage>
</organism>
<comment type="caution">
    <text evidence="2">The sequence shown here is derived from an EMBL/GenBank/DDBJ whole genome shotgun (WGS) entry which is preliminary data.</text>
</comment>
<proteinExistence type="predicted"/>
<accession>A0A428SYI7</accession>